<dbReference type="Pfam" id="PF01381">
    <property type="entry name" value="HTH_3"/>
    <property type="match status" value="1"/>
</dbReference>
<dbReference type="AlphaFoldDB" id="A0A917TBW8"/>
<feature type="domain" description="HTH cro/C1-type" evidence="2">
    <location>
        <begin position="17"/>
        <end position="71"/>
    </location>
</feature>
<name>A0A917TBW8_9RHOB</name>
<keyword evidence="4" id="KW-1185">Reference proteome</keyword>
<dbReference type="InterPro" id="IPR001387">
    <property type="entry name" value="Cro/C1-type_HTH"/>
</dbReference>
<dbReference type="InterPro" id="IPR010982">
    <property type="entry name" value="Lambda_DNA-bd_dom_sf"/>
</dbReference>
<dbReference type="Proteomes" id="UP000649829">
    <property type="component" value="Unassembled WGS sequence"/>
</dbReference>
<gene>
    <name evidence="3" type="ORF">GCM10011534_44820</name>
</gene>
<comment type="similarity">
    <text evidence="1">Belongs to the short-chain fatty acyl-CoA assimilation regulator (ScfR) family.</text>
</comment>
<evidence type="ECO:0000313" key="4">
    <source>
        <dbReference type="Proteomes" id="UP000649829"/>
    </source>
</evidence>
<protein>
    <recommendedName>
        <fullName evidence="2">HTH cro/C1-type domain-containing protein</fullName>
    </recommendedName>
</protein>
<dbReference type="PANTHER" id="PTHR43236:SF1">
    <property type="entry name" value="BLL7220 PROTEIN"/>
    <property type="match status" value="1"/>
</dbReference>
<organism evidence="3 4">
    <name type="scientific">Pseudooceanicola nanhaiensis</name>
    <dbReference type="NCBI Taxonomy" id="375761"/>
    <lineage>
        <taxon>Bacteria</taxon>
        <taxon>Pseudomonadati</taxon>
        <taxon>Pseudomonadota</taxon>
        <taxon>Alphaproteobacteria</taxon>
        <taxon>Rhodobacterales</taxon>
        <taxon>Paracoccaceae</taxon>
        <taxon>Pseudooceanicola</taxon>
    </lineage>
</organism>
<dbReference type="InterPro" id="IPR052345">
    <property type="entry name" value="Rad_response_metalloprotease"/>
</dbReference>
<sequence length="397" mass="43881">MNAAAERLSDREVGERLKLAREEAGKTQADAASVIGAARTTVVAIEKGQRRIRIDELQKLAAAYGTSANAILRREAVQLSLAPQFRRLSESEDDAVGTSSRLLNDLVTAELELENALGIHRERRYPPERPILPGDNRAVVSQAEADAQDLRDWLGIGPGPIGDIVSVLDLQLGIRVYLCPLNSKISGLFAYDPRAGACMLLNALHPRSRLMTTAAHELGHFISSRTEPEVLTESSLFVSREERYANSFSRGFLTPSRAVRQRFQDITAGHSHLTRRHIILLAHAFGVAREAMVRRLEELGLARRGTWDWFQANGGITDEQARQVLGDIPSRHFSASETGVQLPPRLALLAGEAWKRGIYSEGQLVRLLHLDRYSVRALLDSAAAEEGEEDDLVKLPR</sequence>
<accession>A0A917TBW8</accession>
<dbReference type="GO" id="GO:0003677">
    <property type="term" value="F:DNA binding"/>
    <property type="evidence" value="ECO:0007669"/>
    <property type="project" value="InterPro"/>
</dbReference>
<reference evidence="3" key="2">
    <citation type="submission" date="2020-09" db="EMBL/GenBank/DDBJ databases">
        <authorList>
            <person name="Sun Q."/>
            <person name="Zhou Y."/>
        </authorList>
    </citation>
    <scope>NUCLEOTIDE SEQUENCE</scope>
    <source>
        <strain evidence="3">CGMCC 1.6293</strain>
    </source>
</reference>
<dbReference type="SUPFAM" id="SSF47413">
    <property type="entry name" value="lambda repressor-like DNA-binding domains"/>
    <property type="match status" value="1"/>
</dbReference>
<dbReference type="Pfam" id="PF06114">
    <property type="entry name" value="Peptidase_M78"/>
    <property type="match status" value="1"/>
</dbReference>
<evidence type="ECO:0000256" key="1">
    <source>
        <dbReference type="ARBA" id="ARBA00007227"/>
    </source>
</evidence>
<dbReference type="InterPro" id="IPR010359">
    <property type="entry name" value="IrrE_HExxH"/>
</dbReference>
<dbReference type="PROSITE" id="PS50943">
    <property type="entry name" value="HTH_CROC1"/>
    <property type="match status" value="1"/>
</dbReference>
<dbReference type="Gene3D" id="1.10.260.40">
    <property type="entry name" value="lambda repressor-like DNA-binding domains"/>
    <property type="match status" value="1"/>
</dbReference>
<dbReference type="Gene3D" id="1.10.10.2910">
    <property type="match status" value="1"/>
</dbReference>
<evidence type="ECO:0000259" key="2">
    <source>
        <dbReference type="PROSITE" id="PS50943"/>
    </source>
</evidence>
<dbReference type="EMBL" id="BMLF01000012">
    <property type="protein sequence ID" value="GGM17824.1"/>
    <property type="molecule type" value="Genomic_DNA"/>
</dbReference>
<dbReference type="PANTHER" id="PTHR43236">
    <property type="entry name" value="ANTITOXIN HIGA1"/>
    <property type="match status" value="1"/>
</dbReference>
<comment type="caution">
    <text evidence="3">The sequence shown here is derived from an EMBL/GenBank/DDBJ whole genome shotgun (WGS) entry which is preliminary data.</text>
</comment>
<dbReference type="SMART" id="SM00530">
    <property type="entry name" value="HTH_XRE"/>
    <property type="match status" value="1"/>
</dbReference>
<reference evidence="3" key="1">
    <citation type="journal article" date="2014" name="Int. J. Syst. Evol. Microbiol.">
        <title>Complete genome sequence of Corynebacterium casei LMG S-19264T (=DSM 44701T), isolated from a smear-ripened cheese.</title>
        <authorList>
            <consortium name="US DOE Joint Genome Institute (JGI-PGF)"/>
            <person name="Walter F."/>
            <person name="Albersmeier A."/>
            <person name="Kalinowski J."/>
            <person name="Ruckert C."/>
        </authorList>
    </citation>
    <scope>NUCLEOTIDE SEQUENCE</scope>
    <source>
        <strain evidence="3">CGMCC 1.6293</strain>
    </source>
</reference>
<evidence type="ECO:0000313" key="3">
    <source>
        <dbReference type="EMBL" id="GGM17824.1"/>
    </source>
</evidence>
<dbReference type="RefSeq" id="WP_084178251.1">
    <property type="nucleotide sequence ID" value="NZ_BMLF01000012.1"/>
</dbReference>
<proteinExistence type="inferred from homology"/>
<dbReference type="CDD" id="cd00093">
    <property type="entry name" value="HTH_XRE"/>
    <property type="match status" value="1"/>
</dbReference>